<reference evidence="2 3" key="1">
    <citation type="journal article" date="2016" name="Nat. Commun.">
        <title>Thousands of microbial genomes shed light on interconnected biogeochemical processes in an aquifer system.</title>
        <authorList>
            <person name="Anantharaman K."/>
            <person name="Brown C.T."/>
            <person name="Hug L.A."/>
            <person name="Sharon I."/>
            <person name="Castelle C.J."/>
            <person name="Probst A.J."/>
            <person name="Thomas B.C."/>
            <person name="Singh A."/>
            <person name="Wilkins M.J."/>
            <person name="Karaoz U."/>
            <person name="Brodie E.L."/>
            <person name="Williams K.H."/>
            <person name="Hubbard S.S."/>
            <person name="Banfield J.F."/>
        </authorList>
    </citation>
    <scope>NUCLEOTIDE SEQUENCE [LARGE SCALE GENOMIC DNA]</scope>
</reference>
<dbReference type="SUPFAM" id="SSF55920">
    <property type="entry name" value="Creatinase/aminopeptidase"/>
    <property type="match status" value="1"/>
</dbReference>
<dbReference type="PANTHER" id="PTHR46112:SF3">
    <property type="entry name" value="AMINOPEPTIDASE YPDF"/>
    <property type="match status" value="1"/>
</dbReference>
<comment type="caution">
    <text evidence="2">The sequence shown here is derived from an EMBL/GenBank/DDBJ whole genome shotgun (WGS) entry which is preliminary data.</text>
</comment>
<evidence type="ECO:0000313" key="2">
    <source>
        <dbReference type="EMBL" id="OGG40679.1"/>
    </source>
</evidence>
<organism evidence="2 3">
    <name type="scientific">Candidatus Jorgensenbacteria bacterium RIFCSPLOWO2_01_FULL_45_25b</name>
    <dbReference type="NCBI Taxonomy" id="1798471"/>
    <lineage>
        <taxon>Bacteria</taxon>
        <taxon>Candidatus Joergenseniibacteriota</taxon>
    </lineage>
</organism>
<accession>A0A1F6BUT7</accession>
<evidence type="ECO:0000313" key="3">
    <source>
        <dbReference type="Proteomes" id="UP000176996"/>
    </source>
</evidence>
<dbReference type="Gene3D" id="3.90.230.10">
    <property type="entry name" value="Creatinase/methionine aminopeptidase superfamily"/>
    <property type="match status" value="1"/>
</dbReference>
<dbReference type="InterPro" id="IPR050659">
    <property type="entry name" value="Peptidase_M24B"/>
</dbReference>
<evidence type="ECO:0000259" key="1">
    <source>
        <dbReference type="Pfam" id="PF00557"/>
    </source>
</evidence>
<dbReference type="InterPro" id="IPR000994">
    <property type="entry name" value="Pept_M24"/>
</dbReference>
<dbReference type="Proteomes" id="UP000176996">
    <property type="component" value="Unassembled WGS sequence"/>
</dbReference>
<name>A0A1F6BUT7_9BACT</name>
<feature type="domain" description="Peptidase M24" evidence="1">
    <location>
        <begin position="18"/>
        <end position="228"/>
    </location>
</feature>
<proteinExistence type="predicted"/>
<dbReference type="InterPro" id="IPR036005">
    <property type="entry name" value="Creatinase/aminopeptidase-like"/>
</dbReference>
<sequence length="250" mass="28090">MAWTKNQIEQHLRAAGLLGQIKNETLRYILAFPGVSEREVQEFLYKRFEELGLCRDEHPLIVAFGANTQHVHYYPPEDSLLLSPESLIMIDVWGRIAEESAPFADMTWVAWKGGAIPSEIQKVAKIVFQARDCAISFLKQELLKKRIPTGKGIDDVSRGVVADAGYGEMFPHTTGHPLGFSSVHGEGVSLGRKGDKQIELNVGYTIEPGVYLKDLFGVRSEVDFYVTDGLELVITTEVQREIEFLRQIKI</sequence>
<dbReference type="STRING" id="1798471.A3A21_00335"/>
<dbReference type="EMBL" id="MFKK01000021">
    <property type="protein sequence ID" value="OGG40679.1"/>
    <property type="molecule type" value="Genomic_DNA"/>
</dbReference>
<dbReference type="AlphaFoldDB" id="A0A1F6BUT7"/>
<protein>
    <recommendedName>
        <fullName evidence="1">Peptidase M24 domain-containing protein</fullName>
    </recommendedName>
</protein>
<dbReference type="PANTHER" id="PTHR46112">
    <property type="entry name" value="AMINOPEPTIDASE"/>
    <property type="match status" value="1"/>
</dbReference>
<dbReference type="Pfam" id="PF00557">
    <property type="entry name" value="Peptidase_M24"/>
    <property type="match status" value="1"/>
</dbReference>
<gene>
    <name evidence="2" type="ORF">A3A21_00335</name>
</gene>